<accession>A0A6M3L8P3</accession>
<name>A0A6M3L8P3_9ZZZZ</name>
<proteinExistence type="predicted"/>
<evidence type="ECO:0000313" key="1">
    <source>
        <dbReference type="EMBL" id="QJA89741.1"/>
    </source>
</evidence>
<sequence>MSDTRANRRSGGPKAYLAAFGTSLPSLAASSITWSNNEIQTITPAGTWTSGTYTLEVTYADGSSETTAVIALDADAATIKAALAALDGLTAADLTVTGGPLNATGPIVPVVITFGGAYANTNMALVQIDVTLIVGGGTATVAETAQGRLWAELPDVVGGAKVKPLHKTEDHRPAWSECKTDSNTVEIGFDELALIIKETDLDAFNLGLSAALNVLTPAGAGQVSLQTLTQPSIADADASLYAIALVYQGPMGDEGWGQVHHYFRCKRLMTGDFTAEAGKVRTLGLTWEVMGDATNNSGKCRKLFEYISAATS</sequence>
<dbReference type="EMBL" id="MT142865">
    <property type="protein sequence ID" value="QJA89741.1"/>
    <property type="molecule type" value="Genomic_DNA"/>
</dbReference>
<gene>
    <name evidence="1" type="ORF">MM415B02512_0014</name>
</gene>
<protein>
    <submittedName>
        <fullName evidence="1">Putative tail protein</fullName>
    </submittedName>
</protein>
<organism evidence="1">
    <name type="scientific">viral metagenome</name>
    <dbReference type="NCBI Taxonomy" id="1070528"/>
    <lineage>
        <taxon>unclassified sequences</taxon>
        <taxon>metagenomes</taxon>
        <taxon>organismal metagenomes</taxon>
    </lineage>
</organism>
<reference evidence="1" key="1">
    <citation type="submission" date="2020-03" db="EMBL/GenBank/DDBJ databases">
        <title>The deep terrestrial virosphere.</title>
        <authorList>
            <person name="Holmfeldt K."/>
            <person name="Nilsson E."/>
            <person name="Simone D."/>
            <person name="Lopez-Fernandez M."/>
            <person name="Wu X."/>
            <person name="de Brujin I."/>
            <person name="Lundin D."/>
            <person name="Andersson A."/>
            <person name="Bertilsson S."/>
            <person name="Dopson M."/>
        </authorList>
    </citation>
    <scope>NUCLEOTIDE SEQUENCE</scope>
    <source>
        <strain evidence="1">MM415B02512</strain>
    </source>
</reference>
<dbReference type="AlphaFoldDB" id="A0A6M3L8P3"/>